<reference evidence="1" key="1">
    <citation type="submission" date="2021-01" db="EMBL/GenBank/DDBJ databases">
        <authorList>
            <consortium name="Genoscope - CEA"/>
            <person name="William W."/>
        </authorList>
    </citation>
    <scope>NUCLEOTIDE SEQUENCE</scope>
</reference>
<evidence type="ECO:0000313" key="1">
    <source>
        <dbReference type="EMBL" id="CAD8104257.1"/>
    </source>
</evidence>
<accession>A0A8S1PM22</accession>
<name>A0A8S1PM22_9CILI</name>
<gene>
    <name evidence="1" type="ORF">PSON_ATCC_30995.1.T0820012</name>
</gene>
<dbReference type="PANTHER" id="PTHR33706">
    <property type="entry name" value="MORN VARIANT REPEAT PROTEIN"/>
    <property type="match status" value="1"/>
</dbReference>
<comment type="caution">
    <text evidence="1">The sequence shown here is derived from an EMBL/GenBank/DDBJ whole genome shotgun (WGS) entry which is preliminary data.</text>
</comment>
<dbReference type="AlphaFoldDB" id="A0A8S1PM22"/>
<proteinExistence type="predicted"/>
<dbReference type="PANTHER" id="PTHR33706:SF1">
    <property type="entry name" value="TPR REPEAT PROTEIN"/>
    <property type="match status" value="1"/>
</dbReference>
<sequence>MMQQFENDSKISNLDISKWEQNTKELEIYDKCEKIKIKIIFTKDYKIIYSRNSEILRVQYLVIIIKSDIIIDISKNPEILINLELIRYFKWQGEYGLENKKCGRWIATFQGNILKDVGGYFVDGFKQGIWKVIKNNFWTKAKVYLIGEYYNDLKRGQWKYIQDAKIIYGGYYNNEEGYKKGKWVELGEGFYCDSQIIYRGEYNKKGIKIGQWDILQDKNNGQGYISIGCGYYHIYSGNKIGRWVELDERFQIDKQVMYSGEYNKNGKKVGRWDSMFCKYYEQEYQQIGGGSYDNLYGIKVGKWIDLWEGFKYNSQITYNGEYNQDGVKVDRWNIEYKGKSFGGGLYDSCSGNKIGKWVDLDEEFWSDKQVTYSGVYNQYGKRIGRWDITLDGILIGGGSYDIDSGIKIRKWVELDEKFDLDTLIIHNGQYNITGKKVGRWDIMQDRSGNGEYRKIGGGSYDCTLGIKVGQWVELKEGYTWITYVGEYNMEGKKIGTWVEMDKNENQKRGQCQYNH</sequence>
<dbReference type="EMBL" id="CAJJDN010000082">
    <property type="protein sequence ID" value="CAD8104257.1"/>
    <property type="molecule type" value="Genomic_DNA"/>
</dbReference>
<keyword evidence="2" id="KW-1185">Reference proteome</keyword>
<protein>
    <submittedName>
        <fullName evidence="1">Uncharacterized protein</fullName>
    </submittedName>
</protein>
<organism evidence="1 2">
    <name type="scientific">Paramecium sonneborni</name>
    <dbReference type="NCBI Taxonomy" id="65129"/>
    <lineage>
        <taxon>Eukaryota</taxon>
        <taxon>Sar</taxon>
        <taxon>Alveolata</taxon>
        <taxon>Ciliophora</taxon>
        <taxon>Intramacronucleata</taxon>
        <taxon>Oligohymenophorea</taxon>
        <taxon>Peniculida</taxon>
        <taxon>Parameciidae</taxon>
        <taxon>Paramecium</taxon>
    </lineage>
</organism>
<evidence type="ECO:0000313" key="2">
    <source>
        <dbReference type="Proteomes" id="UP000692954"/>
    </source>
</evidence>
<dbReference type="OrthoDB" id="326273at2759"/>
<dbReference type="Proteomes" id="UP000692954">
    <property type="component" value="Unassembled WGS sequence"/>
</dbReference>